<evidence type="ECO:0000256" key="1">
    <source>
        <dbReference type="SAM" id="Phobius"/>
    </source>
</evidence>
<dbReference type="EMBL" id="LT906468">
    <property type="protein sequence ID" value="SNV52500.1"/>
    <property type="molecule type" value="Genomic_DNA"/>
</dbReference>
<reference evidence="2 3" key="1">
    <citation type="submission" date="2017-06" db="EMBL/GenBank/DDBJ databases">
        <authorList>
            <consortium name="Pathogen Informatics"/>
        </authorList>
    </citation>
    <scope>NUCLEOTIDE SEQUENCE [LARGE SCALE GENOMIC DNA]</scope>
    <source>
        <strain evidence="2 3">NCTC12149</strain>
    </source>
</reference>
<dbReference type="Proteomes" id="UP000215355">
    <property type="component" value="Chromosome 1"/>
</dbReference>
<keyword evidence="1" id="KW-1133">Transmembrane helix</keyword>
<name>A0AAJ5C135_9SPHI</name>
<feature type="transmembrane region" description="Helical" evidence="1">
    <location>
        <begin position="79"/>
        <end position="99"/>
    </location>
</feature>
<dbReference type="RefSeq" id="WP_093097613.1">
    <property type="nucleotide sequence ID" value="NZ_DAMBSL010000029.1"/>
</dbReference>
<dbReference type="AlphaFoldDB" id="A0AAJ5C135"/>
<keyword evidence="1" id="KW-0472">Membrane</keyword>
<keyword evidence="1" id="KW-0812">Transmembrane</keyword>
<dbReference type="KEGG" id="smiz:4412673_02675"/>
<feature type="transmembrane region" description="Helical" evidence="1">
    <location>
        <begin position="51"/>
        <end position="73"/>
    </location>
</feature>
<evidence type="ECO:0000313" key="2">
    <source>
        <dbReference type="EMBL" id="SNV52500.1"/>
    </source>
</evidence>
<proteinExistence type="predicted"/>
<feature type="transmembrane region" description="Helical" evidence="1">
    <location>
        <begin position="6"/>
        <end position="24"/>
    </location>
</feature>
<sequence>MEALEVLIPISFFACIVLCTYFISKYRSETITKLGGPIPRTPGKPNSWKKIGIVVIGFATGALLSGILFATGILKDSDWDGFIIIGLISLTVGISLIIADKQDKKEENSIDG</sequence>
<accession>A0AAJ5C135</accession>
<protein>
    <submittedName>
        <fullName evidence="2">Uncharacterized protein</fullName>
    </submittedName>
</protein>
<organism evidence="2 3">
    <name type="scientific">Sphingobacterium mizutaii</name>
    <dbReference type="NCBI Taxonomy" id="1010"/>
    <lineage>
        <taxon>Bacteria</taxon>
        <taxon>Pseudomonadati</taxon>
        <taxon>Bacteroidota</taxon>
        <taxon>Sphingobacteriia</taxon>
        <taxon>Sphingobacteriales</taxon>
        <taxon>Sphingobacteriaceae</taxon>
        <taxon>Sphingobacterium</taxon>
    </lineage>
</organism>
<evidence type="ECO:0000313" key="3">
    <source>
        <dbReference type="Proteomes" id="UP000215355"/>
    </source>
</evidence>
<gene>
    <name evidence="2" type="ORF">SAMEA4412673_02675</name>
</gene>